<keyword evidence="1" id="KW-0479">Metal-binding</keyword>
<evidence type="ECO:0000256" key="2">
    <source>
        <dbReference type="ARBA" id="ARBA00022771"/>
    </source>
</evidence>
<name>A0A6G0WQX5_9STRA</name>
<dbReference type="Proteomes" id="UP000481153">
    <property type="component" value="Unassembled WGS sequence"/>
</dbReference>
<dbReference type="Gene3D" id="3.30.530.20">
    <property type="match status" value="1"/>
</dbReference>
<evidence type="ECO:0000313" key="6">
    <source>
        <dbReference type="EMBL" id="KAF0729840.1"/>
    </source>
</evidence>
<gene>
    <name evidence="6" type="ORF">Ae201684_012623</name>
</gene>
<organism evidence="6 7">
    <name type="scientific">Aphanomyces euteiches</name>
    <dbReference type="NCBI Taxonomy" id="100861"/>
    <lineage>
        <taxon>Eukaryota</taxon>
        <taxon>Sar</taxon>
        <taxon>Stramenopiles</taxon>
        <taxon>Oomycota</taxon>
        <taxon>Saprolegniomycetes</taxon>
        <taxon>Saprolegniales</taxon>
        <taxon>Verrucalvaceae</taxon>
        <taxon>Aphanomyces</taxon>
    </lineage>
</organism>
<evidence type="ECO:0000256" key="3">
    <source>
        <dbReference type="ARBA" id="ARBA00022833"/>
    </source>
</evidence>
<sequence length="411" mass="47077">MVLSLPLPPNFFKCLPLTPAQIDQYLSQAVDNTHELIDKTIIHGGRVSYKMLSDEKHLKIYKGDYPGAPPNATIHLGYMEVMASLDKVIALFDTEATRPKEFCRRFGKGLLDAVHLYTLDVPTVDAPYKKTTLTWRAYDSQMPKMIMRRDACQIECHNSFTVDGRRGWVRSHKSIRLECCPNLEAVCQLIRSKNHGSGHVFLESERPGYLDMYYVTHVDCSDGPSEWFVDKVMRCRRIVLDAIFKKRCRALLDIDVFLREDRLSRMPYVPPRPNSTALHRKCSLCCKSLPIIRKRQFCEKCGEAFCSRCVNVWDVRVHGRHERVLACYTCSIQTPETRLRTPSLLFARSKTAVSRSTIRSENETRSTSSSTDSKVNSFLVSLGLSRATLARQRLQEDEDDDDDNDSLVLIE</sequence>
<dbReference type="PANTHER" id="PTHR13510">
    <property type="entry name" value="FYVE-FINGER-CONTAINING RAB5 EFFECTOR PROTEIN RABENOSYN-5-RELATED"/>
    <property type="match status" value="1"/>
</dbReference>
<evidence type="ECO:0000313" key="7">
    <source>
        <dbReference type="Proteomes" id="UP000481153"/>
    </source>
</evidence>
<comment type="caution">
    <text evidence="6">The sequence shown here is derived from an EMBL/GenBank/DDBJ whole genome shotgun (WGS) entry which is preliminary data.</text>
</comment>
<dbReference type="PANTHER" id="PTHR13510:SF44">
    <property type="entry name" value="RABENOSYN-5"/>
    <property type="match status" value="1"/>
</dbReference>
<evidence type="ECO:0000256" key="4">
    <source>
        <dbReference type="PROSITE-ProRule" id="PRU00091"/>
    </source>
</evidence>
<keyword evidence="2 4" id="KW-0863">Zinc-finger</keyword>
<dbReference type="InterPro" id="IPR013083">
    <property type="entry name" value="Znf_RING/FYVE/PHD"/>
</dbReference>
<dbReference type="Gene3D" id="3.30.40.10">
    <property type="entry name" value="Zinc/RING finger domain, C3HC4 (zinc finger)"/>
    <property type="match status" value="1"/>
</dbReference>
<dbReference type="VEuPathDB" id="FungiDB:AeMF1_014014"/>
<dbReference type="CDD" id="cd00065">
    <property type="entry name" value="FYVE_like_SF"/>
    <property type="match status" value="1"/>
</dbReference>
<reference evidence="6 7" key="1">
    <citation type="submission" date="2019-07" db="EMBL/GenBank/DDBJ databases">
        <title>Genomics analysis of Aphanomyces spp. identifies a new class of oomycete effector associated with host adaptation.</title>
        <authorList>
            <person name="Gaulin E."/>
        </authorList>
    </citation>
    <scope>NUCLEOTIDE SEQUENCE [LARGE SCALE GENOMIC DNA]</scope>
    <source>
        <strain evidence="6 7">ATCC 201684</strain>
    </source>
</reference>
<evidence type="ECO:0000259" key="5">
    <source>
        <dbReference type="PROSITE" id="PS50178"/>
    </source>
</evidence>
<keyword evidence="3" id="KW-0862">Zinc</keyword>
<dbReference type="EMBL" id="VJMJ01000160">
    <property type="protein sequence ID" value="KAF0729840.1"/>
    <property type="molecule type" value="Genomic_DNA"/>
</dbReference>
<dbReference type="GO" id="GO:0008270">
    <property type="term" value="F:zinc ion binding"/>
    <property type="evidence" value="ECO:0007669"/>
    <property type="project" value="UniProtKB-KW"/>
</dbReference>
<dbReference type="InterPro" id="IPR017455">
    <property type="entry name" value="Znf_FYVE-rel"/>
</dbReference>
<dbReference type="SUPFAM" id="SSF57903">
    <property type="entry name" value="FYVE/PHD zinc finger"/>
    <property type="match status" value="1"/>
</dbReference>
<protein>
    <recommendedName>
        <fullName evidence="5">FYVE-type domain-containing protein</fullName>
    </recommendedName>
</protein>
<proteinExistence type="predicted"/>
<evidence type="ECO:0000256" key="1">
    <source>
        <dbReference type="ARBA" id="ARBA00022723"/>
    </source>
</evidence>
<accession>A0A6G0WQX5</accession>
<dbReference type="AlphaFoldDB" id="A0A6G0WQX5"/>
<dbReference type="PROSITE" id="PS50178">
    <property type="entry name" value="ZF_FYVE"/>
    <property type="match status" value="1"/>
</dbReference>
<dbReference type="InterPro" id="IPR023393">
    <property type="entry name" value="START-like_dom_sf"/>
</dbReference>
<feature type="domain" description="FYVE-type" evidence="5">
    <location>
        <begin position="282"/>
        <end position="335"/>
    </location>
</feature>
<dbReference type="InterPro" id="IPR052727">
    <property type="entry name" value="Rab4/Rab5_effector"/>
</dbReference>
<dbReference type="SUPFAM" id="SSF55961">
    <property type="entry name" value="Bet v1-like"/>
    <property type="match status" value="1"/>
</dbReference>
<keyword evidence="7" id="KW-1185">Reference proteome</keyword>
<dbReference type="InterPro" id="IPR011011">
    <property type="entry name" value="Znf_FYVE_PHD"/>
</dbReference>